<dbReference type="Pfam" id="PF00067">
    <property type="entry name" value="p450"/>
    <property type="match status" value="1"/>
</dbReference>
<dbReference type="OrthoDB" id="1470350at2759"/>
<evidence type="ECO:0000313" key="11">
    <source>
        <dbReference type="Proteomes" id="UP000663829"/>
    </source>
</evidence>
<evidence type="ECO:0008006" key="12">
    <source>
        <dbReference type="Google" id="ProtNLM"/>
    </source>
</evidence>
<name>A0A815WS54_9BILA</name>
<dbReference type="Proteomes" id="UP000681722">
    <property type="component" value="Unassembled WGS sequence"/>
</dbReference>
<evidence type="ECO:0000313" key="9">
    <source>
        <dbReference type="EMBL" id="CAF1552887.1"/>
    </source>
</evidence>
<gene>
    <name evidence="9" type="ORF">GPM918_LOCUS39306</name>
    <name evidence="10" type="ORF">SRO942_LOCUS40173</name>
</gene>
<dbReference type="InterPro" id="IPR036396">
    <property type="entry name" value="Cyt_P450_sf"/>
</dbReference>
<dbReference type="PRINTS" id="PR00463">
    <property type="entry name" value="EP450I"/>
</dbReference>
<comment type="caution">
    <text evidence="9">The sequence shown here is derived from an EMBL/GenBank/DDBJ whole genome shotgun (WGS) entry which is preliminary data.</text>
</comment>
<protein>
    <recommendedName>
        <fullName evidence="12">Cytochrome P450</fullName>
    </recommendedName>
</protein>
<dbReference type="AlphaFoldDB" id="A0A815WS54"/>
<evidence type="ECO:0000313" key="10">
    <source>
        <dbReference type="EMBL" id="CAF4413971.1"/>
    </source>
</evidence>
<keyword evidence="4 8" id="KW-0560">Oxidoreductase</keyword>
<accession>A0A815WS54</accession>
<dbReference type="InterPro" id="IPR017972">
    <property type="entry name" value="Cyt_P450_CS"/>
</dbReference>
<dbReference type="EMBL" id="CAJNOQ010027363">
    <property type="protein sequence ID" value="CAF1552887.1"/>
    <property type="molecule type" value="Genomic_DNA"/>
</dbReference>
<evidence type="ECO:0000256" key="6">
    <source>
        <dbReference type="ARBA" id="ARBA00023033"/>
    </source>
</evidence>
<evidence type="ECO:0000256" key="7">
    <source>
        <dbReference type="PIRSR" id="PIRSR602401-1"/>
    </source>
</evidence>
<dbReference type="GO" id="GO:0020037">
    <property type="term" value="F:heme binding"/>
    <property type="evidence" value="ECO:0007669"/>
    <property type="project" value="InterPro"/>
</dbReference>
<keyword evidence="6 8" id="KW-0503">Monooxygenase</keyword>
<dbReference type="InterPro" id="IPR001128">
    <property type="entry name" value="Cyt_P450"/>
</dbReference>
<dbReference type="GO" id="GO:0004497">
    <property type="term" value="F:monooxygenase activity"/>
    <property type="evidence" value="ECO:0007669"/>
    <property type="project" value="UniProtKB-KW"/>
</dbReference>
<evidence type="ECO:0000256" key="4">
    <source>
        <dbReference type="ARBA" id="ARBA00023002"/>
    </source>
</evidence>
<dbReference type="PANTHER" id="PTHR24291">
    <property type="entry name" value="CYTOCHROME P450 FAMILY 4"/>
    <property type="match status" value="1"/>
</dbReference>
<sequence length="217" mass="24939">MQRESLPSNVLLRTAVELMAGHETTSNLMTWTLYHLTTNPNVYCQCQQEIDTILKGQLPTSETLSKLVYTEAVLKESLRLHPPVANIVRTAIEDNTIIDQNGKQIHIKKGTDILLNFFMLHHSEKYWTNPWTFDPRRFLDGTLEPSIFLPFSAGPRSCIGQNFAMLEAKIMLSMIVQRFDLEFVEGQKIVPDVTITMRPKYGLFMRIKLRNQAECIP</sequence>
<organism evidence="9 11">
    <name type="scientific">Didymodactylos carnosus</name>
    <dbReference type="NCBI Taxonomy" id="1234261"/>
    <lineage>
        <taxon>Eukaryota</taxon>
        <taxon>Metazoa</taxon>
        <taxon>Spiralia</taxon>
        <taxon>Gnathifera</taxon>
        <taxon>Rotifera</taxon>
        <taxon>Eurotatoria</taxon>
        <taxon>Bdelloidea</taxon>
        <taxon>Philodinida</taxon>
        <taxon>Philodinidae</taxon>
        <taxon>Didymodactylos</taxon>
    </lineage>
</organism>
<evidence type="ECO:0000256" key="3">
    <source>
        <dbReference type="ARBA" id="ARBA00022723"/>
    </source>
</evidence>
<dbReference type="InterPro" id="IPR002401">
    <property type="entry name" value="Cyt_P450_E_grp-I"/>
</dbReference>
<dbReference type="Gene3D" id="1.10.630.10">
    <property type="entry name" value="Cytochrome P450"/>
    <property type="match status" value="1"/>
</dbReference>
<dbReference type="Proteomes" id="UP000663829">
    <property type="component" value="Unassembled WGS sequence"/>
</dbReference>
<proteinExistence type="inferred from homology"/>
<dbReference type="GO" id="GO:0005506">
    <property type="term" value="F:iron ion binding"/>
    <property type="evidence" value="ECO:0007669"/>
    <property type="project" value="InterPro"/>
</dbReference>
<dbReference type="InterPro" id="IPR050196">
    <property type="entry name" value="Cytochrome_P450_Monoox"/>
</dbReference>
<dbReference type="PRINTS" id="PR00385">
    <property type="entry name" value="P450"/>
</dbReference>
<keyword evidence="3 7" id="KW-0479">Metal-binding</keyword>
<evidence type="ECO:0000256" key="1">
    <source>
        <dbReference type="ARBA" id="ARBA00010617"/>
    </source>
</evidence>
<keyword evidence="2 7" id="KW-0349">Heme</keyword>
<dbReference type="EMBL" id="CAJOBC010093057">
    <property type="protein sequence ID" value="CAF4413971.1"/>
    <property type="molecule type" value="Genomic_DNA"/>
</dbReference>
<evidence type="ECO:0000256" key="8">
    <source>
        <dbReference type="RuleBase" id="RU000461"/>
    </source>
</evidence>
<comment type="similarity">
    <text evidence="1 8">Belongs to the cytochrome P450 family.</text>
</comment>
<dbReference type="SUPFAM" id="SSF48264">
    <property type="entry name" value="Cytochrome P450"/>
    <property type="match status" value="1"/>
</dbReference>
<comment type="cofactor">
    <cofactor evidence="7">
        <name>heme</name>
        <dbReference type="ChEBI" id="CHEBI:30413"/>
    </cofactor>
</comment>
<evidence type="ECO:0000256" key="5">
    <source>
        <dbReference type="ARBA" id="ARBA00023004"/>
    </source>
</evidence>
<dbReference type="GO" id="GO:0016705">
    <property type="term" value="F:oxidoreductase activity, acting on paired donors, with incorporation or reduction of molecular oxygen"/>
    <property type="evidence" value="ECO:0007669"/>
    <property type="project" value="InterPro"/>
</dbReference>
<reference evidence="9" key="1">
    <citation type="submission" date="2021-02" db="EMBL/GenBank/DDBJ databases">
        <authorList>
            <person name="Nowell W R."/>
        </authorList>
    </citation>
    <scope>NUCLEOTIDE SEQUENCE</scope>
</reference>
<dbReference type="PROSITE" id="PS00086">
    <property type="entry name" value="CYTOCHROME_P450"/>
    <property type="match status" value="1"/>
</dbReference>
<dbReference type="PANTHER" id="PTHR24291:SF50">
    <property type="entry name" value="BIFUNCTIONAL ALBAFLAVENONE MONOOXYGENASE_TERPENE SYNTHASE"/>
    <property type="match status" value="1"/>
</dbReference>
<keyword evidence="11" id="KW-1185">Reference proteome</keyword>
<keyword evidence="5 7" id="KW-0408">Iron</keyword>
<feature type="binding site" description="axial binding residue" evidence="7">
    <location>
        <position position="158"/>
    </location>
    <ligand>
        <name>heme</name>
        <dbReference type="ChEBI" id="CHEBI:30413"/>
    </ligand>
    <ligandPart>
        <name>Fe</name>
        <dbReference type="ChEBI" id="CHEBI:18248"/>
    </ligandPart>
</feature>
<evidence type="ECO:0000256" key="2">
    <source>
        <dbReference type="ARBA" id="ARBA00022617"/>
    </source>
</evidence>